<organism evidence="2 3">
    <name type="scientific">Marinobacter segnicrescens</name>
    <dbReference type="NCBI Taxonomy" id="430453"/>
    <lineage>
        <taxon>Bacteria</taxon>
        <taxon>Pseudomonadati</taxon>
        <taxon>Pseudomonadota</taxon>
        <taxon>Gammaproteobacteria</taxon>
        <taxon>Pseudomonadales</taxon>
        <taxon>Marinobacteraceae</taxon>
        <taxon>Marinobacter</taxon>
    </lineage>
</organism>
<evidence type="ECO:0000256" key="1">
    <source>
        <dbReference type="SAM" id="SignalP"/>
    </source>
</evidence>
<reference evidence="3" key="1">
    <citation type="submission" date="2016-10" db="EMBL/GenBank/DDBJ databases">
        <authorList>
            <person name="Varghese N."/>
            <person name="Submissions S."/>
        </authorList>
    </citation>
    <scope>NUCLEOTIDE SEQUENCE [LARGE SCALE GENOMIC DNA]</scope>
    <source>
        <strain evidence="3">CGMCC 1.6489</strain>
    </source>
</reference>
<keyword evidence="1" id="KW-0732">Signal</keyword>
<dbReference type="Gene3D" id="2.60.120.260">
    <property type="entry name" value="Galactose-binding domain-like"/>
    <property type="match status" value="1"/>
</dbReference>
<dbReference type="EMBL" id="FOHZ01000003">
    <property type="protein sequence ID" value="SES96582.1"/>
    <property type="molecule type" value="Genomic_DNA"/>
</dbReference>
<evidence type="ECO:0000313" key="3">
    <source>
        <dbReference type="Proteomes" id="UP000198762"/>
    </source>
</evidence>
<proteinExistence type="predicted"/>
<accession>A0A1I0ARJ7</accession>
<sequence length="365" mass="38520">MAEHRLFVTLIQALLLCLALATPVFAAGPSQAFINAGEQGQAVLMGRLGECYAVTPAHVVGDSLFSTLVGTGNGRPRGDGDLLQVFGYDLAILRVTGGITSGCGTAIDQVVSLDSQLASAGSGQVVSVNPDGSVSRRHVLVSDVGILYIRVSPVGEQDQLFKGLSGSLVTLGSLPVGLLMSVDPDTGDGRALRFDRALETLRPFFGLATAKRESAGEQPEEVGPADSGNLVTEVLSWSSAPLDSDHRATNLLGSGKAPWLARAGEFPLEVIVDLAGDRAVAIDRVELVGEGVAPSERLPRDFEVLIRTTGEGGWMPVYTGTYFQSEPARTVRFAPVRARQVMLRIHSHWGDPSSVGLAELRIPPM</sequence>
<protein>
    <recommendedName>
        <fullName evidence="4">F5/8 type C domain-containing protein</fullName>
    </recommendedName>
</protein>
<dbReference type="STRING" id="430453.SAMN04487962_10367"/>
<gene>
    <name evidence="2" type="ORF">SAMN04487962_10367</name>
</gene>
<keyword evidence="3" id="KW-1185">Reference proteome</keyword>
<dbReference type="Proteomes" id="UP000198762">
    <property type="component" value="Unassembled WGS sequence"/>
</dbReference>
<dbReference type="SUPFAM" id="SSF49785">
    <property type="entry name" value="Galactose-binding domain-like"/>
    <property type="match status" value="1"/>
</dbReference>
<evidence type="ECO:0008006" key="4">
    <source>
        <dbReference type="Google" id="ProtNLM"/>
    </source>
</evidence>
<dbReference type="OrthoDB" id="9554314at2"/>
<dbReference type="RefSeq" id="WP_091849051.1">
    <property type="nucleotide sequence ID" value="NZ_FOHZ01000003.1"/>
</dbReference>
<feature type="chain" id="PRO_5011629119" description="F5/8 type C domain-containing protein" evidence="1">
    <location>
        <begin position="27"/>
        <end position="365"/>
    </location>
</feature>
<dbReference type="InterPro" id="IPR008979">
    <property type="entry name" value="Galactose-bd-like_sf"/>
</dbReference>
<name>A0A1I0ARJ7_9GAMM</name>
<dbReference type="InterPro" id="IPR009003">
    <property type="entry name" value="Peptidase_S1_PA"/>
</dbReference>
<evidence type="ECO:0000313" key="2">
    <source>
        <dbReference type="EMBL" id="SES96582.1"/>
    </source>
</evidence>
<dbReference type="AlphaFoldDB" id="A0A1I0ARJ7"/>
<dbReference type="SUPFAM" id="SSF50494">
    <property type="entry name" value="Trypsin-like serine proteases"/>
    <property type="match status" value="1"/>
</dbReference>
<feature type="signal peptide" evidence="1">
    <location>
        <begin position="1"/>
        <end position="26"/>
    </location>
</feature>